<proteinExistence type="predicted"/>
<dbReference type="RefSeq" id="WP_114641623.1">
    <property type="nucleotide sequence ID" value="NZ_JAACIO010000005.1"/>
</dbReference>
<keyword evidence="2" id="KW-0378">Hydrolase</keyword>
<evidence type="ECO:0000313" key="7">
    <source>
        <dbReference type="Proteomes" id="UP000263486"/>
    </source>
</evidence>
<evidence type="ECO:0000256" key="2">
    <source>
        <dbReference type="ARBA" id="ARBA00022801"/>
    </source>
</evidence>
<keyword evidence="3" id="KW-0347">Helicase</keyword>
<dbReference type="SUPFAM" id="SSF52540">
    <property type="entry name" value="P-loop containing nucleoside triphosphate hydrolases"/>
    <property type="match status" value="1"/>
</dbReference>
<organism evidence="6 7">
    <name type="scientific">Psychrilyobacter piezotolerans</name>
    <dbReference type="NCBI Taxonomy" id="2293438"/>
    <lineage>
        <taxon>Bacteria</taxon>
        <taxon>Fusobacteriati</taxon>
        <taxon>Fusobacteriota</taxon>
        <taxon>Fusobacteriia</taxon>
        <taxon>Fusobacteriales</taxon>
        <taxon>Fusobacteriaceae</taxon>
        <taxon>Psychrilyobacter</taxon>
    </lineage>
</organism>
<reference evidence="6 7" key="1">
    <citation type="submission" date="2018-08" db="EMBL/GenBank/DDBJ databases">
        <title>Draft genome sequence of Psychrilyobacter sp. strain SD5 isolated from Black Sea water.</title>
        <authorList>
            <person name="Yadav S."/>
            <person name="Villanueva L."/>
            <person name="Damste J.S.S."/>
        </authorList>
    </citation>
    <scope>NUCLEOTIDE SEQUENCE [LARGE SCALE GENOMIC DNA]</scope>
    <source>
        <strain evidence="6 7">SD5</strain>
    </source>
</reference>
<dbReference type="InterPro" id="IPR014016">
    <property type="entry name" value="UvrD-like_ATP-bd"/>
</dbReference>
<dbReference type="InterPro" id="IPR000212">
    <property type="entry name" value="DNA_helicase_UvrD/REP"/>
</dbReference>
<dbReference type="EMBL" id="QUAJ01000005">
    <property type="protein sequence ID" value="REI42245.1"/>
    <property type="molecule type" value="Genomic_DNA"/>
</dbReference>
<evidence type="ECO:0000256" key="1">
    <source>
        <dbReference type="ARBA" id="ARBA00022741"/>
    </source>
</evidence>
<feature type="domain" description="UvrD-like helicase ATP-binding" evidence="5">
    <location>
        <begin position="233"/>
        <end position="408"/>
    </location>
</feature>
<dbReference type="Gene3D" id="3.40.50.300">
    <property type="entry name" value="P-loop containing nucleotide triphosphate hydrolases"/>
    <property type="match status" value="2"/>
</dbReference>
<dbReference type="Proteomes" id="UP000263486">
    <property type="component" value="Unassembled WGS sequence"/>
</dbReference>
<keyword evidence="4" id="KW-0067">ATP-binding</keyword>
<gene>
    <name evidence="6" type="ORF">DYH56_04280</name>
</gene>
<dbReference type="Pfam" id="PF00580">
    <property type="entry name" value="UvrD-helicase"/>
    <property type="match status" value="1"/>
</dbReference>
<evidence type="ECO:0000256" key="3">
    <source>
        <dbReference type="ARBA" id="ARBA00022806"/>
    </source>
</evidence>
<name>A0ABX9KIY7_9FUSO</name>
<evidence type="ECO:0000259" key="5">
    <source>
        <dbReference type="Pfam" id="PF00580"/>
    </source>
</evidence>
<dbReference type="PANTHER" id="PTHR11070">
    <property type="entry name" value="UVRD / RECB / PCRA DNA HELICASE FAMILY MEMBER"/>
    <property type="match status" value="1"/>
</dbReference>
<keyword evidence="1" id="KW-0547">Nucleotide-binding</keyword>
<sequence>MLKSRLRLLKKKEETPNGIIKEGVNFYPASYLKLPLSKIEREILKTVNNLSVKSKVFVNLNAISDEEIHVILSKSKILCLIPIAMDNLEKFLKLRELIYNDQIKKFRKNIKNRLLDHRALRKDETELKFALEVKFIFKSESVKNLRRNNFKFKNEEKCYLDDNVLLNEELKKEILLSKKSKEMTEEDHNNIIHLLAPEYVIPKAKENKNIPTIVENPKDIDITSFLLDSSQIDIINDIKLGNSLILASAGSGKSVILFSKALKIAAKNPDKEVLVLCFNKNLASYYEWKISISGFRVRNLKCLTFHKFLENILSENVMSVRFRKKDDEYWTKVFERARQLVKTSNTLKKYFGIFIDEIQIFKPEWYKFCIDMLEDLDKNYLSICGDVSQNVNKNIKAGIAPWQGKGLPNYRGRSIRLNKNYRNTKEITNYMNSFINKVKKSIEQYSIEVENQNEMYVLGESLYSGDKVRYFESSRLNVIDKIIEEIEYYNEVKKIPLQEIAVLFPYRQYGLKKYYIDYWLENKLKEKYIDFTSIISSGNNLGKYYSQIEGVVLSTIESSLGLDFDAVILTGLLPLGEYKKSKQLARKRKITEEVKEEFLDAVNKIYTGCTRARKNLSIISDVSSTESDYVKFIKESI</sequence>
<dbReference type="InterPro" id="IPR027417">
    <property type="entry name" value="P-loop_NTPase"/>
</dbReference>
<keyword evidence="7" id="KW-1185">Reference proteome</keyword>
<protein>
    <recommendedName>
        <fullName evidence="5">UvrD-like helicase ATP-binding domain-containing protein</fullName>
    </recommendedName>
</protein>
<accession>A0ABX9KIY7</accession>
<evidence type="ECO:0000313" key="6">
    <source>
        <dbReference type="EMBL" id="REI42245.1"/>
    </source>
</evidence>
<evidence type="ECO:0000256" key="4">
    <source>
        <dbReference type="ARBA" id="ARBA00022840"/>
    </source>
</evidence>
<comment type="caution">
    <text evidence="6">The sequence shown here is derived from an EMBL/GenBank/DDBJ whole genome shotgun (WGS) entry which is preliminary data.</text>
</comment>